<dbReference type="PRINTS" id="PR00452">
    <property type="entry name" value="SH3DOMAIN"/>
</dbReference>
<dbReference type="InterPro" id="IPR020635">
    <property type="entry name" value="Tyr_kinase_cat_dom"/>
</dbReference>
<dbReference type="InterPro" id="IPR001245">
    <property type="entry name" value="Ser-Thr/Tyr_kinase_cat_dom"/>
</dbReference>
<evidence type="ECO:0000313" key="17">
    <source>
        <dbReference type="EMBL" id="CAL4125722.1"/>
    </source>
</evidence>
<dbReference type="GO" id="GO:0030036">
    <property type="term" value="P:actin cytoskeleton organization"/>
    <property type="evidence" value="ECO:0007669"/>
    <property type="project" value="UniProtKB-ARBA"/>
</dbReference>
<dbReference type="SUPFAM" id="SSF55550">
    <property type="entry name" value="SH2 domain"/>
    <property type="match status" value="1"/>
</dbReference>
<feature type="domain" description="SH2" evidence="14">
    <location>
        <begin position="114"/>
        <end position="213"/>
    </location>
</feature>
<dbReference type="InterPro" id="IPR001452">
    <property type="entry name" value="SH3_domain"/>
</dbReference>
<dbReference type="GO" id="GO:0005524">
    <property type="term" value="F:ATP binding"/>
    <property type="evidence" value="ECO:0007669"/>
    <property type="project" value="UniProtKB-UniRule"/>
</dbReference>
<dbReference type="PROSITE" id="PS00107">
    <property type="entry name" value="PROTEIN_KINASE_ATP"/>
    <property type="match status" value="1"/>
</dbReference>
<evidence type="ECO:0000259" key="14">
    <source>
        <dbReference type="PROSITE" id="PS50001"/>
    </source>
</evidence>
<dbReference type="Pfam" id="PF00018">
    <property type="entry name" value="SH3_1"/>
    <property type="match status" value="1"/>
</dbReference>
<comment type="caution">
    <text evidence="17">The sequence shown here is derived from an EMBL/GenBank/DDBJ whole genome shotgun (WGS) entry which is preliminary data.</text>
</comment>
<dbReference type="Proteomes" id="UP001497623">
    <property type="component" value="Unassembled WGS sequence"/>
</dbReference>
<dbReference type="InterPro" id="IPR036860">
    <property type="entry name" value="SH2_dom_sf"/>
</dbReference>
<dbReference type="InterPro" id="IPR017441">
    <property type="entry name" value="Protein_kinase_ATP_BS"/>
</dbReference>
<evidence type="ECO:0000256" key="6">
    <source>
        <dbReference type="ARBA" id="ARBA00022840"/>
    </source>
</evidence>
<keyword evidence="3 13" id="KW-0808">Transferase</keyword>
<evidence type="ECO:0000256" key="7">
    <source>
        <dbReference type="ARBA" id="ARBA00022999"/>
    </source>
</evidence>
<dbReference type="EMBL" id="CAXKWB010023994">
    <property type="protein sequence ID" value="CAL4125722.1"/>
    <property type="molecule type" value="Genomic_DNA"/>
</dbReference>
<feature type="binding site" evidence="12">
    <location>
        <position position="264"/>
    </location>
    <ligand>
        <name>ATP</name>
        <dbReference type="ChEBI" id="CHEBI:30616"/>
    </ligand>
</feature>
<proteinExistence type="inferred from homology"/>
<dbReference type="SUPFAM" id="SSF50044">
    <property type="entry name" value="SH3-domain"/>
    <property type="match status" value="1"/>
</dbReference>
<dbReference type="PROSITE" id="PS50002">
    <property type="entry name" value="SH3"/>
    <property type="match status" value="1"/>
</dbReference>
<dbReference type="EC" id="2.7.10.2" evidence="13"/>
<evidence type="ECO:0000256" key="2">
    <source>
        <dbReference type="ARBA" id="ARBA00022553"/>
    </source>
</evidence>
<gene>
    <name evidence="17" type="ORF">MNOR_LOCUS25294</name>
</gene>
<evidence type="ECO:0000313" key="18">
    <source>
        <dbReference type="Proteomes" id="UP001497623"/>
    </source>
</evidence>
<keyword evidence="1 11" id="KW-0728">SH3 domain</keyword>
<evidence type="ECO:0000256" key="10">
    <source>
        <dbReference type="PROSITE-ProRule" id="PRU00191"/>
    </source>
</evidence>
<comment type="catalytic activity">
    <reaction evidence="9 13">
        <text>L-tyrosyl-[protein] + ATP = O-phospho-L-tyrosyl-[protein] + ADP + H(+)</text>
        <dbReference type="Rhea" id="RHEA:10596"/>
        <dbReference type="Rhea" id="RHEA-COMP:10136"/>
        <dbReference type="Rhea" id="RHEA-COMP:20101"/>
        <dbReference type="ChEBI" id="CHEBI:15378"/>
        <dbReference type="ChEBI" id="CHEBI:30616"/>
        <dbReference type="ChEBI" id="CHEBI:46858"/>
        <dbReference type="ChEBI" id="CHEBI:61978"/>
        <dbReference type="ChEBI" id="CHEBI:456216"/>
        <dbReference type="EC" id="2.7.10.2"/>
    </reaction>
</comment>
<dbReference type="InterPro" id="IPR000980">
    <property type="entry name" value="SH2"/>
</dbReference>
<feature type="domain" description="SH3" evidence="15">
    <location>
        <begin position="46"/>
        <end position="106"/>
    </location>
</feature>
<dbReference type="SUPFAM" id="SSF56112">
    <property type="entry name" value="Protein kinase-like (PK-like)"/>
    <property type="match status" value="1"/>
</dbReference>
<dbReference type="FunFam" id="3.30.200.20:FF:000053">
    <property type="entry name" value="Tyrosine-protein kinase"/>
    <property type="match status" value="1"/>
</dbReference>
<dbReference type="Pfam" id="PF07714">
    <property type="entry name" value="PK_Tyr_Ser-Thr"/>
    <property type="match status" value="1"/>
</dbReference>
<dbReference type="SMART" id="SM00252">
    <property type="entry name" value="SH2"/>
    <property type="match status" value="1"/>
</dbReference>
<dbReference type="PRINTS" id="PR00109">
    <property type="entry name" value="TYRKINASE"/>
</dbReference>
<dbReference type="PROSITE" id="PS50001">
    <property type="entry name" value="SH2"/>
    <property type="match status" value="1"/>
</dbReference>
<dbReference type="GO" id="GO:0004715">
    <property type="term" value="F:non-membrane spanning protein tyrosine kinase activity"/>
    <property type="evidence" value="ECO:0007669"/>
    <property type="project" value="UniProtKB-EC"/>
</dbReference>
<dbReference type="InterPro" id="IPR050198">
    <property type="entry name" value="Non-receptor_tyrosine_kinases"/>
</dbReference>
<evidence type="ECO:0000256" key="1">
    <source>
        <dbReference type="ARBA" id="ARBA00022443"/>
    </source>
</evidence>
<dbReference type="Gene3D" id="1.10.510.10">
    <property type="entry name" value="Transferase(Phosphotransferase) domain 1"/>
    <property type="match status" value="1"/>
</dbReference>
<dbReference type="SMART" id="SM00219">
    <property type="entry name" value="TyrKc"/>
    <property type="match status" value="1"/>
</dbReference>
<protein>
    <recommendedName>
        <fullName evidence="13">Tyrosine-protein kinase</fullName>
        <ecNumber evidence="13">2.7.10.2</ecNumber>
    </recommendedName>
</protein>
<dbReference type="Gene3D" id="2.30.30.40">
    <property type="entry name" value="SH3 Domains"/>
    <property type="match status" value="1"/>
</dbReference>
<evidence type="ECO:0000256" key="13">
    <source>
        <dbReference type="RuleBase" id="RU362096"/>
    </source>
</evidence>
<dbReference type="InterPro" id="IPR000719">
    <property type="entry name" value="Prot_kinase_dom"/>
</dbReference>
<evidence type="ECO:0000256" key="9">
    <source>
        <dbReference type="ARBA" id="ARBA00051245"/>
    </source>
</evidence>
<evidence type="ECO:0000256" key="5">
    <source>
        <dbReference type="ARBA" id="ARBA00022777"/>
    </source>
</evidence>
<keyword evidence="18" id="KW-1185">Reference proteome</keyword>
<dbReference type="GO" id="GO:0048468">
    <property type="term" value="P:cell development"/>
    <property type="evidence" value="ECO:0007669"/>
    <property type="project" value="UniProtKB-ARBA"/>
</dbReference>
<evidence type="ECO:0000256" key="3">
    <source>
        <dbReference type="ARBA" id="ARBA00022679"/>
    </source>
</evidence>
<dbReference type="GO" id="GO:0007435">
    <property type="term" value="P:salivary gland morphogenesis"/>
    <property type="evidence" value="ECO:0007669"/>
    <property type="project" value="UniProtKB-ARBA"/>
</dbReference>
<feature type="domain" description="Protein kinase" evidence="16">
    <location>
        <begin position="237"/>
        <end position="491"/>
    </location>
</feature>
<keyword evidence="4 12" id="KW-0547">Nucleotide-binding</keyword>
<evidence type="ECO:0000256" key="11">
    <source>
        <dbReference type="PROSITE-ProRule" id="PRU00192"/>
    </source>
</evidence>
<keyword evidence="8 13" id="KW-0829">Tyrosine-protein kinase</keyword>
<evidence type="ECO:0000259" key="15">
    <source>
        <dbReference type="PROSITE" id="PS50002"/>
    </source>
</evidence>
<dbReference type="PROSITE" id="PS50011">
    <property type="entry name" value="PROTEIN_KINASE_DOM"/>
    <property type="match status" value="1"/>
</dbReference>
<evidence type="ECO:0000256" key="8">
    <source>
        <dbReference type="ARBA" id="ARBA00023137"/>
    </source>
</evidence>
<dbReference type="PRINTS" id="PR00401">
    <property type="entry name" value="SH2DOMAIN"/>
</dbReference>
<keyword evidence="7 10" id="KW-0727">SH2 domain</keyword>
<keyword evidence="5 13" id="KW-0418">Kinase</keyword>
<evidence type="ECO:0000256" key="4">
    <source>
        <dbReference type="ARBA" id="ARBA00022741"/>
    </source>
</evidence>
<keyword evidence="6 12" id="KW-0067">ATP-binding</keyword>
<dbReference type="Gene3D" id="3.30.505.10">
    <property type="entry name" value="SH2 domain"/>
    <property type="match status" value="1"/>
</dbReference>
<dbReference type="SMART" id="SM00326">
    <property type="entry name" value="SH3"/>
    <property type="match status" value="1"/>
</dbReference>
<dbReference type="AlphaFoldDB" id="A0AAV2RMG2"/>
<accession>A0AAV2RMG2</accession>
<keyword evidence="2" id="KW-0597">Phosphoprotein</keyword>
<comment type="similarity">
    <text evidence="13">Belongs to the protein kinase superfamily. Tyr protein kinase family.</text>
</comment>
<organism evidence="17 18">
    <name type="scientific">Meganyctiphanes norvegica</name>
    <name type="common">Northern krill</name>
    <name type="synonym">Thysanopoda norvegica</name>
    <dbReference type="NCBI Taxonomy" id="48144"/>
    <lineage>
        <taxon>Eukaryota</taxon>
        <taxon>Metazoa</taxon>
        <taxon>Ecdysozoa</taxon>
        <taxon>Arthropoda</taxon>
        <taxon>Crustacea</taxon>
        <taxon>Multicrustacea</taxon>
        <taxon>Malacostraca</taxon>
        <taxon>Eumalacostraca</taxon>
        <taxon>Eucarida</taxon>
        <taxon>Euphausiacea</taxon>
        <taxon>Euphausiidae</taxon>
        <taxon>Meganyctiphanes</taxon>
    </lineage>
</organism>
<dbReference type="InterPro" id="IPR036028">
    <property type="entry name" value="SH3-like_dom_sf"/>
</dbReference>
<dbReference type="PANTHER" id="PTHR24418">
    <property type="entry name" value="TYROSINE-PROTEIN KINASE"/>
    <property type="match status" value="1"/>
</dbReference>
<name>A0AAV2RMG2_MEGNR</name>
<dbReference type="InterPro" id="IPR011009">
    <property type="entry name" value="Kinase-like_dom_sf"/>
</dbReference>
<dbReference type="PROSITE" id="PS00109">
    <property type="entry name" value="PROTEIN_KINASE_TYR"/>
    <property type="match status" value="1"/>
</dbReference>
<dbReference type="GO" id="GO:0002009">
    <property type="term" value="P:morphogenesis of an epithelium"/>
    <property type="evidence" value="ECO:0007669"/>
    <property type="project" value="UniProtKB-ARBA"/>
</dbReference>
<dbReference type="InterPro" id="IPR008266">
    <property type="entry name" value="Tyr_kinase_AS"/>
</dbReference>
<reference evidence="17 18" key="1">
    <citation type="submission" date="2024-05" db="EMBL/GenBank/DDBJ databases">
        <authorList>
            <person name="Wallberg A."/>
        </authorList>
    </citation>
    <scope>NUCLEOTIDE SEQUENCE [LARGE SCALE GENOMIC DNA]</scope>
</reference>
<dbReference type="FunFam" id="1.10.510.10:FF:000052">
    <property type="entry name" value="Tyrosine-protein kinase"/>
    <property type="match status" value="1"/>
</dbReference>
<sequence length="494" mass="57026">MMKRSVAAMALVPSRTNLPLKILEFFNNSLNGQHTESPTPPVGEMNPRKVVVALYDYHAVELDDLILRKNEEYEVIEDSQEHWWKMRNKEGQEGYAPSNYVQEKGHLGLEQYDWYLGDATRQRAEVILMQQEREGCFVVRNSTTNSGLYTLSVYSKHLSPHRSHPQVKHYHIKKDGDAMYYLSHNIKCQSIPDLIYRHQHNPGGLCTRLRQPPSLGKQAPTTAGFCSNKWEIDPGELNLLEELGSGQFGVVRHGKLRRMDVAVKMMKEGTMSEDEFIEEAKVMTKLQHENLVQLYGVCSRQRPIYIVTEYLKYGSLLHYLRGKERTLITNSETLLDMCLQVCKGMAYLEEQKFIHRDLAARNCLVGSYNVIKVGDFGLARYVVDDEYTGSGGAKFPIKWAAPEVLNYMRFSSKSDVWAFGVLMWEVFTCGKMPYGRLKNAEVVDHVQQGRHLEKPRYCLPNVYDVMCLCWTESAEQRPSFRDLRQNISRIFQEE</sequence>
<dbReference type="CDD" id="cd11768">
    <property type="entry name" value="SH3_Tec_like"/>
    <property type="match status" value="1"/>
</dbReference>
<evidence type="ECO:0000256" key="12">
    <source>
        <dbReference type="PROSITE-ProRule" id="PRU10141"/>
    </source>
</evidence>
<dbReference type="Pfam" id="PF00017">
    <property type="entry name" value="SH2"/>
    <property type="match status" value="1"/>
</dbReference>
<evidence type="ECO:0000259" key="16">
    <source>
        <dbReference type="PROSITE" id="PS50011"/>
    </source>
</evidence>